<gene>
    <name evidence="3" type="ORF">DPCES_3495</name>
</gene>
<dbReference type="Gene3D" id="3.30.1370.60">
    <property type="entry name" value="Hypothetical oxidoreductase yiak, domain 2"/>
    <property type="match status" value="1"/>
</dbReference>
<dbReference type="EMBL" id="LK996017">
    <property type="protein sequence ID" value="CDX03381.1"/>
    <property type="molecule type" value="Genomic_DNA"/>
</dbReference>
<dbReference type="GO" id="GO:0016491">
    <property type="term" value="F:oxidoreductase activity"/>
    <property type="evidence" value="ECO:0007669"/>
    <property type="project" value="UniProtKB-KW"/>
</dbReference>
<evidence type="ECO:0000256" key="2">
    <source>
        <dbReference type="ARBA" id="ARBA00023002"/>
    </source>
</evidence>
<name>A0A098B677_DESHA</name>
<dbReference type="Pfam" id="PF02615">
    <property type="entry name" value="Ldh_2"/>
    <property type="match status" value="1"/>
</dbReference>
<dbReference type="AlphaFoldDB" id="A0A098B677"/>
<dbReference type="PANTHER" id="PTHR11091">
    <property type="entry name" value="OXIDOREDUCTASE-RELATED"/>
    <property type="match status" value="1"/>
</dbReference>
<dbReference type="Gene3D" id="1.10.1530.10">
    <property type="match status" value="1"/>
</dbReference>
<dbReference type="PATRIC" id="fig|49338.4.peg.3755"/>
<organism evidence="3">
    <name type="scientific">Desulfitobacterium hafniense</name>
    <name type="common">Desulfitobacterium frappieri</name>
    <dbReference type="NCBI Taxonomy" id="49338"/>
    <lineage>
        <taxon>Bacteria</taxon>
        <taxon>Bacillati</taxon>
        <taxon>Bacillota</taxon>
        <taxon>Clostridia</taxon>
        <taxon>Eubacteriales</taxon>
        <taxon>Desulfitobacteriaceae</taxon>
        <taxon>Desulfitobacterium</taxon>
    </lineage>
</organism>
<comment type="similarity">
    <text evidence="1">Belongs to the LDH2/MDH2 oxidoreductase family.</text>
</comment>
<evidence type="ECO:0000256" key="1">
    <source>
        <dbReference type="ARBA" id="ARBA00006056"/>
    </source>
</evidence>
<sequence>MAQEEVAGMSQMFSDQAMNDFCQRLLEASGVPATDAGIVSSILVDTSLEGIDTHGISRLPVYLKCLLKGRINPKPKIQETIDAAVARVDGDNGLGQLVAYRAMNSAIDLAKIYGIGFATVKNSNHFGAASTYCKLAAAQQMIGQAYTNSPSGIPPWGGRAPYFGTNPISYGFPHAEYPVVVDMSSSTVARGNIILAAKNGEEIPEGWAMDKDGKATTNAKAALEGAVLPIGGAKGYTLALAAEVMAGIISGSAYGSHVGWIYDEGREPVNIGHSFLAINIAKLMPVEEFSQRMGDMIREVKAIPKAEGITEIRIPGERRQANAEQRKQDGIPVAEGLLQELNMLAEKLAIPILSFCPHG</sequence>
<dbReference type="InterPro" id="IPR043143">
    <property type="entry name" value="Mal/L-sulf/L-lact_DH-like_NADP"/>
</dbReference>
<accession>A0A098B677</accession>
<reference evidence="3" key="1">
    <citation type="submission" date="2014-07" db="EMBL/GenBank/DDBJ databases">
        <authorList>
            <person name="Hornung V.Bastian."/>
        </authorList>
    </citation>
    <scope>NUCLEOTIDE SEQUENCE</scope>
    <source>
        <strain evidence="3">PCE-S</strain>
    </source>
</reference>
<keyword evidence="2" id="KW-0560">Oxidoreductase</keyword>
<dbReference type="PANTHER" id="PTHR11091:SF0">
    <property type="entry name" value="MALATE DEHYDROGENASE"/>
    <property type="match status" value="1"/>
</dbReference>
<dbReference type="InterPro" id="IPR036111">
    <property type="entry name" value="Mal/L-sulfo/L-lacto_DH-like_sf"/>
</dbReference>
<dbReference type="InterPro" id="IPR043144">
    <property type="entry name" value="Mal/L-sulf/L-lact_DH-like_ah"/>
</dbReference>
<dbReference type="SUPFAM" id="SSF89733">
    <property type="entry name" value="L-sulfolactate dehydrogenase-like"/>
    <property type="match status" value="1"/>
</dbReference>
<protein>
    <submittedName>
        <fullName evidence="3">L-sulfolactate dehydrogenase</fullName>
    </submittedName>
</protein>
<proteinExistence type="inferred from homology"/>
<evidence type="ECO:0000313" key="3">
    <source>
        <dbReference type="EMBL" id="CDX03381.1"/>
    </source>
</evidence>
<dbReference type="InterPro" id="IPR003767">
    <property type="entry name" value="Malate/L-lactate_DH-like"/>
</dbReference>